<organism evidence="3 4">
    <name type="scientific">Coniophora puteana (strain RWD-64-598)</name>
    <name type="common">Brown rot fungus</name>
    <dbReference type="NCBI Taxonomy" id="741705"/>
    <lineage>
        <taxon>Eukaryota</taxon>
        <taxon>Fungi</taxon>
        <taxon>Dikarya</taxon>
        <taxon>Basidiomycota</taxon>
        <taxon>Agaricomycotina</taxon>
        <taxon>Agaricomycetes</taxon>
        <taxon>Agaricomycetidae</taxon>
        <taxon>Boletales</taxon>
        <taxon>Coniophorineae</taxon>
        <taxon>Coniophoraceae</taxon>
        <taxon>Coniophora</taxon>
    </lineage>
</organism>
<keyword evidence="1" id="KW-0812">Transmembrane</keyword>
<evidence type="ECO:0000259" key="2">
    <source>
        <dbReference type="Pfam" id="PF20151"/>
    </source>
</evidence>
<protein>
    <recommendedName>
        <fullName evidence="2">DUF6533 domain-containing protein</fullName>
    </recommendedName>
</protein>
<name>A0A5M3MGD3_CONPW</name>
<evidence type="ECO:0000256" key="1">
    <source>
        <dbReference type="SAM" id="Phobius"/>
    </source>
</evidence>
<proteinExistence type="predicted"/>
<dbReference type="EMBL" id="JH711583">
    <property type="protein sequence ID" value="EIW77661.1"/>
    <property type="molecule type" value="Genomic_DNA"/>
</dbReference>
<dbReference type="AlphaFoldDB" id="A0A5M3MGD3"/>
<feature type="transmembrane region" description="Helical" evidence="1">
    <location>
        <begin position="26"/>
        <end position="50"/>
    </location>
</feature>
<dbReference type="OrthoDB" id="2684609at2759"/>
<dbReference type="GeneID" id="19209365"/>
<evidence type="ECO:0000313" key="4">
    <source>
        <dbReference type="Proteomes" id="UP000053558"/>
    </source>
</evidence>
<feature type="transmembrane region" description="Helical" evidence="1">
    <location>
        <begin position="188"/>
        <end position="207"/>
    </location>
</feature>
<feature type="transmembrane region" description="Helical" evidence="1">
    <location>
        <begin position="126"/>
        <end position="149"/>
    </location>
</feature>
<dbReference type="Proteomes" id="UP000053558">
    <property type="component" value="Unassembled WGS sequence"/>
</dbReference>
<feature type="transmembrane region" description="Helical" evidence="1">
    <location>
        <begin position="98"/>
        <end position="119"/>
    </location>
</feature>
<evidence type="ECO:0000313" key="3">
    <source>
        <dbReference type="EMBL" id="EIW77661.1"/>
    </source>
</evidence>
<feature type="domain" description="DUF6533" evidence="2">
    <location>
        <begin position="41"/>
        <end position="85"/>
    </location>
</feature>
<accession>A0A5M3MGD3</accession>
<sequence length="246" mass="26885">MADILNSPALVPVVGEFQANSYLDGVIAALGLAYTVSQSHTVALITLVVYDYTLNLSKEKFTVLQKQKRSWMTYLYVAIRYMGIVPAVRAASWGSTQVAQGLLIIAVQVIMTARVSALYENSKKVMIFLSVTFVCVQLLCFILNIMTLVQPYGSNASVFIVLGFRLCMDGTPESPLVWSGPLNDAASLFYDLLLVVSIVGDLATGLVSNAHTKYIPIGMGESLTSIPLEHDYIWFPSGAMDDFVYS</sequence>
<feature type="transmembrane region" description="Helical" evidence="1">
    <location>
        <begin position="71"/>
        <end position="92"/>
    </location>
</feature>
<gene>
    <name evidence="3" type="ORF">CONPUDRAFT_75489</name>
</gene>
<dbReference type="RefSeq" id="XP_007771866.1">
    <property type="nucleotide sequence ID" value="XM_007773676.1"/>
</dbReference>
<dbReference type="KEGG" id="cput:CONPUDRAFT_75489"/>
<dbReference type="Pfam" id="PF20151">
    <property type="entry name" value="DUF6533"/>
    <property type="match status" value="1"/>
</dbReference>
<keyword evidence="4" id="KW-1185">Reference proteome</keyword>
<reference evidence="4" key="1">
    <citation type="journal article" date="2012" name="Science">
        <title>The Paleozoic origin of enzymatic lignin decomposition reconstructed from 31 fungal genomes.</title>
        <authorList>
            <person name="Floudas D."/>
            <person name="Binder M."/>
            <person name="Riley R."/>
            <person name="Barry K."/>
            <person name="Blanchette R.A."/>
            <person name="Henrissat B."/>
            <person name="Martinez A.T."/>
            <person name="Otillar R."/>
            <person name="Spatafora J.W."/>
            <person name="Yadav J.S."/>
            <person name="Aerts A."/>
            <person name="Benoit I."/>
            <person name="Boyd A."/>
            <person name="Carlson A."/>
            <person name="Copeland A."/>
            <person name="Coutinho P.M."/>
            <person name="de Vries R.P."/>
            <person name="Ferreira P."/>
            <person name="Findley K."/>
            <person name="Foster B."/>
            <person name="Gaskell J."/>
            <person name="Glotzer D."/>
            <person name="Gorecki P."/>
            <person name="Heitman J."/>
            <person name="Hesse C."/>
            <person name="Hori C."/>
            <person name="Igarashi K."/>
            <person name="Jurgens J.A."/>
            <person name="Kallen N."/>
            <person name="Kersten P."/>
            <person name="Kohler A."/>
            <person name="Kuees U."/>
            <person name="Kumar T.K.A."/>
            <person name="Kuo A."/>
            <person name="LaButti K."/>
            <person name="Larrondo L.F."/>
            <person name="Lindquist E."/>
            <person name="Ling A."/>
            <person name="Lombard V."/>
            <person name="Lucas S."/>
            <person name="Lundell T."/>
            <person name="Martin R."/>
            <person name="McLaughlin D.J."/>
            <person name="Morgenstern I."/>
            <person name="Morin E."/>
            <person name="Murat C."/>
            <person name="Nagy L.G."/>
            <person name="Nolan M."/>
            <person name="Ohm R.A."/>
            <person name="Patyshakuliyeva A."/>
            <person name="Rokas A."/>
            <person name="Ruiz-Duenas F.J."/>
            <person name="Sabat G."/>
            <person name="Salamov A."/>
            <person name="Samejima M."/>
            <person name="Schmutz J."/>
            <person name="Slot J.C."/>
            <person name="St John F."/>
            <person name="Stenlid J."/>
            <person name="Sun H."/>
            <person name="Sun S."/>
            <person name="Syed K."/>
            <person name="Tsang A."/>
            <person name="Wiebenga A."/>
            <person name="Young D."/>
            <person name="Pisabarro A."/>
            <person name="Eastwood D.C."/>
            <person name="Martin F."/>
            <person name="Cullen D."/>
            <person name="Grigoriev I.V."/>
            <person name="Hibbett D.S."/>
        </authorList>
    </citation>
    <scope>NUCLEOTIDE SEQUENCE [LARGE SCALE GENOMIC DNA]</scope>
    <source>
        <strain evidence="4">RWD-64-598 SS2</strain>
    </source>
</reference>
<comment type="caution">
    <text evidence="3">The sequence shown here is derived from an EMBL/GenBank/DDBJ whole genome shotgun (WGS) entry which is preliminary data.</text>
</comment>
<keyword evidence="1" id="KW-0472">Membrane</keyword>
<dbReference type="InterPro" id="IPR045340">
    <property type="entry name" value="DUF6533"/>
</dbReference>
<keyword evidence="1" id="KW-1133">Transmembrane helix</keyword>